<dbReference type="AlphaFoldDB" id="A0A379EGZ4"/>
<organism evidence="1 2">
    <name type="scientific">Porphyromonas macacae</name>
    <dbReference type="NCBI Taxonomy" id="28115"/>
    <lineage>
        <taxon>Bacteria</taxon>
        <taxon>Pseudomonadati</taxon>
        <taxon>Bacteroidota</taxon>
        <taxon>Bacteroidia</taxon>
        <taxon>Bacteroidales</taxon>
        <taxon>Porphyromonadaceae</taxon>
        <taxon>Porphyromonas</taxon>
    </lineage>
</organism>
<proteinExistence type="predicted"/>
<sequence>MMKGYRNEPMTEIAGSKVKERLDYARLEGYVSDTGDVFTLDMLRRATFCSL</sequence>
<dbReference type="Proteomes" id="UP000254156">
    <property type="component" value="Unassembled WGS sequence"/>
</dbReference>
<protein>
    <submittedName>
        <fullName evidence="1">Uncharacterized protein</fullName>
    </submittedName>
</protein>
<name>A0A379EGZ4_9PORP</name>
<dbReference type="EMBL" id="UGTF01000005">
    <property type="protein sequence ID" value="SUB98074.1"/>
    <property type="molecule type" value="Genomic_DNA"/>
</dbReference>
<accession>A0A379EGZ4</accession>
<evidence type="ECO:0000313" key="1">
    <source>
        <dbReference type="EMBL" id="SUB98074.1"/>
    </source>
</evidence>
<reference evidence="1 2" key="1">
    <citation type="submission" date="2018-06" db="EMBL/GenBank/DDBJ databases">
        <authorList>
            <consortium name="Pathogen Informatics"/>
            <person name="Doyle S."/>
        </authorList>
    </citation>
    <scope>NUCLEOTIDE SEQUENCE [LARGE SCALE GENOMIC DNA]</scope>
    <source>
        <strain evidence="1 2">NCTC11632</strain>
    </source>
</reference>
<gene>
    <name evidence="1" type="ORF">NCTC11632_02147</name>
</gene>
<evidence type="ECO:0000313" key="2">
    <source>
        <dbReference type="Proteomes" id="UP000254156"/>
    </source>
</evidence>